<reference evidence="1" key="1">
    <citation type="submission" date="2014-11" db="EMBL/GenBank/DDBJ databases">
        <authorList>
            <person name="Amaro Gonzalez C."/>
        </authorList>
    </citation>
    <scope>NUCLEOTIDE SEQUENCE</scope>
</reference>
<accession>A0A0E9PCU2</accession>
<organism evidence="1">
    <name type="scientific">Anguilla anguilla</name>
    <name type="common">European freshwater eel</name>
    <name type="synonym">Muraena anguilla</name>
    <dbReference type="NCBI Taxonomy" id="7936"/>
    <lineage>
        <taxon>Eukaryota</taxon>
        <taxon>Metazoa</taxon>
        <taxon>Chordata</taxon>
        <taxon>Craniata</taxon>
        <taxon>Vertebrata</taxon>
        <taxon>Euteleostomi</taxon>
        <taxon>Actinopterygii</taxon>
        <taxon>Neopterygii</taxon>
        <taxon>Teleostei</taxon>
        <taxon>Anguilliformes</taxon>
        <taxon>Anguillidae</taxon>
        <taxon>Anguilla</taxon>
    </lineage>
</organism>
<name>A0A0E9PCU2_ANGAN</name>
<dbReference type="AlphaFoldDB" id="A0A0E9PCU2"/>
<reference evidence="1" key="2">
    <citation type="journal article" date="2015" name="Fish Shellfish Immunol.">
        <title>Early steps in the European eel (Anguilla anguilla)-Vibrio vulnificus interaction in the gills: Role of the RtxA13 toxin.</title>
        <authorList>
            <person name="Callol A."/>
            <person name="Pajuelo D."/>
            <person name="Ebbesson L."/>
            <person name="Teles M."/>
            <person name="MacKenzie S."/>
            <person name="Amaro C."/>
        </authorList>
    </citation>
    <scope>NUCLEOTIDE SEQUENCE</scope>
</reference>
<protein>
    <submittedName>
        <fullName evidence="1">Uncharacterized protein</fullName>
    </submittedName>
</protein>
<dbReference type="EMBL" id="GBXM01106717">
    <property type="protein sequence ID" value="JAH01860.1"/>
    <property type="molecule type" value="Transcribed_RNA"/>
</dbReference>
<sequence>MVSNVYCPRQVKKSVCGMQIHLHVKSFLFLNRR</sequence>
<evidence type="ECO:0000313" key="1">
    <source>
        <dbReference type="EMBL" id="JAH01860.1"/>
    </source>
</evidence>
<proteinExistence type="predicted"/>